<evidence type="ECO:0000313" key="2">
    <source>
        <dbReference type="EMBL" id="ANK14182.1"/>
    </source>
</evidence>
<dbReference type="AlphaFoldDB" id="A0A192D8J1"/>
<keyword evidence="1" id="KW-0732">Signal</keyword>
<dbReference type="RefSeq" id="WP_068353972.1">
    <property type="nucleotide sequence ID" value="NZ_CP016033.1"/>
</dbReference>
<sequence>MRKSNLTLTATALTACLAAAMPVAAEDAQVAVGEDMAASGPGPICTDRPAKGNAVCTVPEGMVQVEADLFSWTRIAAGAAGRTDVLLYTNPTLKYGLGPDSDIQLNLAPLVEVRTRAGGQTVSQTGVGDLTVRFKQRLTGPESAVQAALLPFVKAPTAATGIGNGAWEGGLIVPVQMPVGKATLTLVPQLNLLADVLAPDDRHPEFQGVVNLAHPIAPRTTIAAELWTSQNWDPAGTVRQYSADAALAYLLTDELQLDVGGNFGLNQATPDVQIYAGISARF</sequence>
<proteinExistence type="predicted"/>
<dbReference type="Proteomes" id="UP000078263">
    <property type="component" value="Chromosome"/>
</dbReference>
<dbReference type="Pfam" id="PF13557">
    <property type="entry name" value="Phenol_MetA_deg"/>
    <property type="match status" value="1"/>
</dbReference>
<feature type="signal peptide" evidence="1">
    <location>
        <begin position="1"/>
        <end position="25"/>
    </location>
</feature>
<evidence type="ECO:0000313" key="3">
    <source>
        <dbReference type="Proteomes" id="UP000078263"/>
    </source>
</evidence>
<reference evidence="2 3" key="1">
    <citation type="submission" date="2016-05" db="EMBL/GenBank/DDBJ databases">
        <title>Compelete Genome Sequence of Bacteriochlorophyll-Synthesizing Bacterium Porphyrobacter neustonensis DSM 9434.</title>
        <authorList>
            <person name="Shi X.-L."/>
            <person name="Wu Y.-H."/>
            <person name="Cheng H."/>
            <person name="Xu L."/>
            <person name="Zhang X.-Q."/>
            <person name="Wang C.-S."/>
            <person name="Xu X.-W."/>
        </authorList>
    </citation>
    <scope>NUCLEOTIDE SEQUENCE [LARGE SCALE GENOMIC DNA]</scope>
    <source>
        <strain evidence="2 3">DSM 9434</strain>
    </source>
</reference>
<feature type="chain" id="PRO_5008251897" description="Transporter" evidence="1">
    <location>
        <begin position="26"/>
        <end position="282"/>
    </location>
</feature>
<dbReference type="PROSITE" id="PS51257">
    <property type="entry name" value="PROKAR_LIPOPROTEIN"/>
    <property type="match status" value="1"/>
</dbReference>
<accession>A0A192D8J1</accession>
<evidence type="ECO:0008006" key="4">
    <source>
        <dbReference type="Google" id="ProtNLM"/>
    </source>
</evidence>
<name>A0A192D8J1_9SPHN</name>
<dbReference type="STRING" id="1112.A9D12_07375"/>
<organism evidence="2 3">
    <name type="scientific">Erythrobacter neustonensis</name>
    <dbReference type="NCBI Taxonomy" id="1112"/>
    <lineage>
        <taxon>Bacteria</taxon>
        <taxon>Pseudomonadati</taxon>
        <taxon>Pseudomonadota</taxon>
        <taxon>Alphaproteobacteria</taxon>
        <taxon>Sphingomonadales</taxon>
        <taxon>Erythrobacteraceae</taxon>
        <taxon>Erythrobacter/Porphyrobacter group</taxon>
        <taxon>Erythrobacter</taxon>
    </lineage>
</organism>
<protein>
    <recommendedName>
        <fullName evidence="4">Transporter</fullName>
    </recommendedName>
</protein>
<dbReference type="InterPro" id="IPR025737">
    <property type="entry name" value="FApF"/>
</dbReference>
<dbReference type="EMBL" id="CP016033">
    <property type="protein sequence ID" value="ANK14182.1"/>
    <property type="molecule type" value="Genomic_DNA"/>
</dbReference>
<keyword evidence="3" id="KW-1185">Reference proteome</keyword>
<dbReference type="KEGG" id="pns:A9D12_07375"/>
<gene>
    <name evidence="2" type="ORF">A9D12_07375</name>
</gene>
<evidence type="ECO:0000256" key="1">
    <source>
        <dbReference type="SAM" id="SignalP"/>
    </source>
</evidence>